<keyword evidence="1" id="KW-1133">Transmembrane helix</keyword>
<evidence type="ECO:0000313" key="2">
    <source>
        <dbReference type="EMBL" id="SPZ85594.1"/>
    </source>
</evidence>
<dbReference type="EMBL" id="CABWMV010000025">
    <property type="protein sequence ID" value="VXD04198.1"/>
    <property type="molecule type" value="Genomic_DNA"/>
</dbReference>
<proteinExistence type="predicted"/>
<dbReference type="GeneID" id="97181085"/>
<protein>
    <submittedName>
        <fullName evidence="2">Uncharacterized protein</fullName>
    </submittedName>
</protein>
<dbReference type="EMBL" id="UAUU01000008">
    <property type="protein sequence ID" value="SPZ85594.1"/>
    <property type="molecule type" value="Genomic_DNA"/>
</dbReference>
<evidence type="ECO:0000313" key="4">
    <source>
        <dbReference type="Proteomes" id="UP000251241"/>
    </source>
</evidence>
<evidence type="ECO:0000313" key="5">
    <source>
        <dbReference type="Proteomes" id="UP000432350"/>
    </source>
</evidence>
<dbReference type="RefSeq" id="WP_070566443.1">
    <property type="nucleotide sequence ID" value="NZ_CP068086.1"/>
</dbReference>
<name>A0A2X2IWB0_SPHMU</name>
<reference evidence="3 5" key="2">
    <citation type="submission" date="2019-10" db="EMBL/GenBank/DDBJ databases">
        <authorList>
            <person name="Karimi E."/>
        </authorList>
    </citation>
    <scope>NUCLEOTIDE SEQUENCE [LARGE SCALE GENOMIC DNA]</scope>
    <source>
        <strain evidence="3 5">Sphingobacterium sp. 8BC</strain>
    </source>
</reference>
<evidence type="ECO:0000313" key="3">
    <source>
        <dbReference type="EMBL" id="VXD04198.1"/>
    </source>
</evidence>
<reference evidence="2 4" key="1">
    <citation type="submission" date="2018-06" db="EMBL/GenBank/DDBJ databases">
        <authorList>
            <consortium name="Pathogen Informatics"/>
            <person name="Doyle S."/>
        </authorList>
    </citation>
    <scope>NUCLEOTIDE SEQUENCE [LARGE SCALE GENOMIC DNA]</scope>
    <source>
        <strain evidence="2 4">NCTC11343</strain>
    </source>
</reference>
<gene>
    <name evidence="2" type="ORF">NCTC11343_02156</name>
    <name evidence="3" type="ORF">SPHINGO8BC_60165</name>
</gene>
<accession>A0A2X2IWB0</accession>
<dbReference type="Proteomes" id="UP000432350">
    <property type="component" value="Unassembled WGS sequence"/>
</dbReference>
<organism evidence="2 4">
    <name type="scientific">Sphingobacterium multivorum</name>
    <dbReference type="NCBI Taxonomy" id="28454"/>
    <lineage>
        <taxon>Bacteria</taxon>
        <taxon>Pseudomonadati</taxon>
        <taxon>Bacteroidota</taxon>
        <taxon>Sphingobacteriia</taxon>
        <taxon>Sphingobacteriales</taxon>
        <taxon>Sphingobacteriaceae</taxon>
        <taxon>Sphingobacterium</taxon>
    </lineage>
</organism>
<evidence type="ECO:0000256" key="1">
    <source>
        <dbReference type="SAM" id="Phobius"/>
    </source>
</evidence>
<accession>A0A654DIB8</accession>
<keyword evidence="1" id="KW-0812">Transmembrane</keyword>
<feature type="transmembrane region" description="Helical" evidence="1">
    <location>
        <begin position="22"/>
        <end position="41"/>
    </location>
</feature>
<keyword evidence="1" id="KW-0472">Membrane</keyword>
<sequence length="78" mass="8398">MALTTGNEDKVTREVENQTSKIPSILFLAASLAAMGISAALKCCKTKDDNNALFVGQWAAPFLLLGIYNKIVKTEGHD</sequence>
<dbReference type="Proteomes" id="UP000251241">
    <property type="component" value="Unassembled WGS sequence"/>
</dbReference>
<dbReference type="AlphaFoldDB" id="A0A2X2IWB0"/>